<name>A0AAN9S1I5_PSOTE</name>
<feature type="transmembrane region" description="Helical" evidence="1">
    <location>
        <begin position="57"/>
        <end position="81"/>
    </location>
</feature>
<gene>
    <name evidence="2" type="ORF">VNO78_27418</name>
</gene>
<protein>
    <submittedName>
        <fullName evidence="2">Uncharacterized protein</fullName>
    </submittedName>
</protein>
<keyword evidence="1" id="KW-0472">Membrane</keyword>
<keyword evidence="1" id="KW-1133">Transmembrane helix</keyword>
<comment type="caution">
    <text evidence="2">The sequence shown here is derived from an EMBL/GenBank/DDBJ whole genome shotgun (WGS) entry which is preliminary data.</text>
</comment>
<evidence type="ECO:0000313" key="2">
    <source>
        <dbReference type="EMBL" id="KAK7386990.1"/>
    </source>
</evidence>
<keyword evidence="3" id="KW-1185">Reference proteome</keyword>
<reference evidence="2 3" key="1">
    <citation type="submission" date="2024-01" db="EMBL/GenBank/DDBJ databases">
        <title>The genomes of 5 underutilized Papilionoideae crops provide insights into root nodulation and disease resistanc.</title>
        <authorList>
            <person name="Jiang F."/>
        </authorList>
    </citation>
    <scope>NUCLEOTIDE SEQUENCE [LARGE SCALE GENOMIC DNA]</scope>
    <source>
        <strain evidence="2">DUOXIRENSHENG_FW03</strain>
        <tissue evidence="2">Leaves</tissue>
    </source>
</reference>
<keyword evidence="1" id="KW-0812">Transmembrane</keyword>
<feature type="transmembrane region" description="Helical" evidence="1">
    <location>
        <begin position="12"/>
        <end position="36"/>
    </location>
</feature>
<dbReference type="AlphaFoldDB" id="A0AAN9S1I5"/>
<evidence type="ECO:0000313" key="3">
    <source>
        <dbReference type="Proteomes" id="UP001386955"/>
    </source>
</evidence>
<evidence type="ECO:0000256" key="1">
    <source>
        <dbReference type="SAM" id="Phobius"/>
    </source>
</evidence>
<dbReference type="EMBL" id="JAYMYS010000007">
    <property type="protein sequence ID" value="KAK7386990.1"/>
    <property type="molecule type" value="Genomic_DNA"/>
</dbReference>
<sequence>MGSAGRVFELGLFMFNFVLKIIFSVNMVLTILKCINVKSICKTVTFRNHRRHRRGQYSLEGILLMFIKMLFFFFFLLILGISGFVEHDWKNCCNMIMLFVFF</sequence>
<proteinExistence type="predicted"/>
<organism evidence="2 3">
    <name type="scientific">Psophocarpus tetragonolobus</name>
    <name type="common">Winged bean</name>
    <name type="synonym">Dolichos tetragonolobus</name>
    <dbReference type="NCBI Taxonomy" id="3891"/>
    <lineage>
        <taxon>Eukaryota</taxon>
        <taxon>Viridiplantae</taxon>
        <taxon>Streptophyta</taxon>
        <taxon>Embryophyta</taxon>
        <taxon>Tracheophyta</taxon>
        <taxon>Spermatophyta</taxon>
        <taxon>Magnoliopsida</taxon>
        <taxon>eudicotyledons</taxon>
        <taxon>Gunneridae</taxon>
        <taxon>Pentapetalae</taxon>
        <taxon>rosids</taxon>
        <taxon>fabids</taxon>
        <taxon>Fabales</taxon>
        <taxon>Fabaceae</taxon>
        <taxon>Papilionoideae</taxon>
        <taxon>50 kb inversion clade</taxon>
        <taxon>NPAAA clade</taxon>
        <taxon>indigoferoid/millettioid clade</taxon>
        <taxon>Phaseoleae</taxon>
        <taxon>Psophocarpus</taxon>
    </lineage>
</organism>
<dbReference type="Proteomes" id="UP001386955">
    <property type="component" value="Unassembled WGS sequence"/>
</dbReference>
<accession>A0AAN9S1I5</accession>